<dbReference type="RefSeq" id="WP_187085327.1">
    <property type="nucleotide sequence ID" value="NZ_JACORU010000018.1"/>
</dbReference>
<protein>
    <submittedName>
        <fullName evidence="1">Uncharacterized protein</fullName>
    </submittedName>
</protein>
<dbReference type="Proteomes" id="UP000596827">
    <property type="component" value="Unassembled WGS sequence"/>
</dbReference>
<proteinExistence type="predicted"/>
<accession>A0A923MEF6</accession>
<reference evidence="1" key="1">
    <citation type="submission" date="2020-08" db="EMBL/GenBank/DDBJ databases">
        <title>Ramlibacter sp. GTP1 16S ribosomal RNA gene genome sequencing and assembly.</title>
        <authorList>
            <person name="Kang M."/>
        </authorList>
    </citation>
    <scope>NUCLEOTIDE SEQUENCE</scope>
    <source>
        <strain evidence="1">GTP1</strain>
    </source>
</reference>
<dbReference type="EMBL" id="JACORU010000018">
    <property type="protein sequence ID" value="MBC5768520.1"/>
    <property type="molecule type" value="Genomic_DNA"/>
</dbReference>
<evidence type="ECO:0000313" key="1">
    <source>
        <dbReference type="EMBL" id="MBC5768520.1"/>
    </source>
</evidence>
<keyword evidence="2" id="KW-1185">Reference proteome</keyword>
<sequence length="296" mass="31702">MQPAAFAPTAPHDPAAHGVIAAGTPPPAQLVFRVPSTGVRSGDDEALAPSFEELKRCTWGTHVTVMGQPAMFSQAGRVDGRETVIVVAGPNAVLAGASRHHEPAGGGDFTYCFDYDRAQLQVGTPPAAPLLREQAAGLRAGDSVLVHGCPAMFLESRIRADELWLTLRDAPGQEAALRELGAESVDDRKWGAVWRLVWRAGLQVRLVSARLPTFGELAKLRPGTQVTIGVEGIPGRLMGTQMRDGTRQYVLVKAAPWLSVHQADSQPVGGSRSWLYRIRFQEAGLRLAGEKGEHAA</sequence>
<evidence type="ECO:0000313" key="2">
    <source>
        <dbReference type="Proteomes" id="UP000596827"/>
    </source>
</evidence>
<comment type="caution">
    <text evidence="1">The sequence shown here is derived from an EMBL/GenBank/DDBJ whole genome shotgun (WGS) entry which is preliminary data.</text>
</comment>
<organism evidence="1 2">
    <name type="scientific">Ramlibacter albus</name>
    <dbReference type="NCBI Taxonomy" id="2079448"/>
    <lineage>
        <taxon>Bacteria</taxon>
        <taxon>Pseudomonadati</taxon>
        <taxon>Pseudomonadota</taxon>
        <taxon>Betaproteobacteria</taxon>
        <taxon>Burkholderiales</taxon>
        <taxon>Comamonadaceae</taxon>
        <taxon>Ramlibacter</taxon>
    </lineage>
</organism>
<dbReference type="AlphaFoldDB" id="A0A923MEF6"/>
<gene>
    <name evidence="1" type="ORF">H8R02_28930</name>
</gene>
<name>A0A923MEF6_9BURK</name>